<dbReference type="HOGENOM" id="CLU_054796_0_0_1"/>
<evidence type="ECO:0000259" key="4">
    <source>
        <dbReference type="PROSITE" id="PS50158"/>
    </source>
</evidence>
<dbReference type="GO" id="GO:0003676">
    <property type="term" value="F:nucleic acid binding"/>
    <property type="evidence" value="ECO:0007669"/>
    <property type="project" value="InterPro"/>
</dbReference>
<keyword evidence="2" id="KW-0863">Zinc-finger</keyword>
<dbReference type="SUPFAM" id="SSF57756">
    <property type="entry name" value="Retrovirus zinc finger-like domains"/>
    <property type="match status" value="1"/>
</dbReference>
<protein>
    <recommendedName>
        <fullName evidence="4">CCHC-type domain-containing protein</fullName>
    </recommendedName>
</protein>
<gene>
    <name evidence="5" type="ORF">K443DRAFT_130488</name>
</gene>
<evidence type="ECO:0000256" key="2">
    <source>
        <dbReference type="PROSITE-ProRule" id="PRU00047"/>
    </source>
</evidence>
<reference evidence="6" key="2">
    <citation type="submission" date="2015-01" db="EMBL/GenBank/DDBJ databases">
        <title>Evolutionary Origins and Diversification of the Mycorrhizal Mutualists.</title>
        <authorList>
            <consortium name="DOE Joint Genome Institute"/>
            <consortium name="Mycorrhizal Genomics Consortium"/>
            <person name="Kohler A."/>
            <person name="Kuo A."/>
            <person name="Nagy L.G."/>
            <person name="Floudas D."/>
            <person name="Copeland A."/>
            <person name="Barry K.W."/>
            <person name="Cichocki N."/>
            <person name="Veneault-Fourrey C."/>
            <person name="LaButti K."/>
            <person name="Lindquist E.A."/>
            <person name="Lipzen A."/>
            <person name="Lundell T."/>
            <person name="Morin E."/>
            <person name="Murat C."/>
            <person name="Riley R."/>
            <person name="Ohm R."/>
            <person name="Sun H."/>
            <person name="Tunlid A."/>
            <person name="Henrissat B."/>
            <person name="Grigoriev I.V."/>
            <person name="Hibbett D.S."/>
            <person name="Martin F."/>
        </authorList>
    </citation>
    <scope>NUCLEOTIDE SEQUENCE [LARGE SCALE GENOMIC DNA]</scope>
    <source>
        <strain evidence="6">LaAM-08-1</strain>
    </source>
</reference>
<dbReference type="PROSITE" id="PS50158">
    <property type="entry name" value="ZF_CCHC"/>
    <property type="match status" value="1"/>
</dbReference>
<feature type="domain" description="CCHC-type" evidence="4">
    <location>
        <begin position="265"/>
        <end position="279"/>
    </location>
</feature>
<dbReference type="GO" id="GO:0006397">
    <property type="term" value="P:mRNA processing"/>
    <property type="evidence" value="ECO:0007669"/>
    <property type="project" value="UniProtKB-KW"/>
</dbReference>
<dbReference type="InterPro" id="IPR001878">
    <property type="entry name" value="Znf_CCHC"/>
</dbReference>
<dbReference type="GO" id="GO:0008270">
    <property type="term" value="F:zinc ion binding"/>
    <property type="evidence" value="ECO:0007669"/>
    <property type="project" value="UniProtKB-KW"/>
</dbReference>
<keyword evidence="2" id="KW-0862">Zinc</keyword>
<evidence type="ECO:0000256" key="1">
    <source>
        <dbReference type="ARBA" id="ARBA00022664"/>
    </source>
</evidence>
<feature type="compositionally biased region" description="Polar residues" evidence="3">
    <location>
        <begin position="1"/>
        <end position="16"/>
    </location>
</feature>
<dbReference type="Proteomes" id="UP000054477">
    <property type="component" value="Unassembled WGS sequence"/>
</dbReference>
<keyword evidence="6" id="KW-1185">Reference proteome</keyword>
<reference evidence="5 6" key="1">
    <citation type="submission" date="2014-04" db="EMBL/GenBank/DDBJ databases">
        <authorList>
            <consortium name="DOE Joint Genome Institute"/>
            <person name="Kuo A."/>
            <person name="Kohler A."/>
            <person name="Nagy L.G."/>
            <person name="Floudas D."/>
            <person name="Copeland A."/>
            <person name="Barry K.W."/>
            <person name="Cichocki N."/>
            <person name="Veneault-Fourrey C."/>
            <person name="LaButti K."/>
            <person name="Lindquist E.A."/>
            <person name="Lipzen A."/>
            <person name="Lundell T."/>
            <person name="Morin E."/>
            <person name="Murat C."/>
            <person name="Sun H."/>
            <person name="Tunlid A."/>
            <person name="Henrissat B."/>
            <person name="Grigoriev I.V."/>
            <person name="Hibbett D.S."/>
            <person name="Martin F."/>
            <person name="Nordberg H.P."/>
            <person name="Cantor M.N."/>
            <person name="Hua S.X."/>
        </authorList>
    </citation>
    <scope>NUCLEOTIDE SEQUENCE [LARGE SCALE GENOMIC DNA]</scope>
    <source>
        <strain evidence="5 6">LaAM-08-1</strain>
    </source>
</reference>
<name>A0A0C9WZT4_9AGAR</name>
<accession>A0A0C9WZT4</accession>
<dbReference type="OrthoDB" id="2962718at2759"/>
<evidence type="ECO:0000256" key="3">
    <source>
        <dbReference type="SAM" id="MobiDB-lite"/>
    </source>
</evidence>
<sequence>MVEPQSSRTEEPATTDQMEDHFYYYGIRNDQDKKKKLGKYADQQTEFEWKAFDQYADDHTFADFKKALIDDYPKAQMAGKGTSTTLKKSPTKIADGTTSSVDMFLGCLRESFASQVRSSLNIEQTKDWKQKGKEDASVRRPEDPYDIIDIIDMAETIAGRLCGNTRDQLNLASSAVLLAHTTGSLHEHEQAIKSESDEFDELQNITADFADQVKIEQKQNTELCSQVQNTQIEMKKLLETLAQQHPGVSNPQTKHVTYKMTADGCWYCEEMGHFTMNCPHREEHINQHKIKLQGHKLYFVHNNLAACRQITVMQNNMFAEPGEVYKQESVPGIIRIADSSNGNEFSAFTNQIRDKRDDVILNMNNKIYMDGS</sequence>
<evidence type="ECO:0000313" key="6">
    <source>
        <dbReference type="Proteomes" id="UP000054477"/>
    </source>
</evidence>
<dbReference type="AlphaFoldDB" id="A0A0C9WZT4"/>
<feature type="region of interest" description="Disordered" evidence="3">
    <location>
        <begin position="1"/>
        <end position="20"/>
    </location>
</feature>
<dbReference type="InterPro" id="IPR036875">
    <property type="entry name" value="Znf_CCHC_sf"/>
</dbReference>
<evidence type="ECO:0000313" key="5">
    <source>
        <dbReference type="EMBL" id="KIK05340.1"/>
    </source>
</evidence>
<keyword evidence="2" id="KW-0479">Metal-binding</keyword>
<proteinExistence type="predicted"/>
<organism evidence="5 6">
    <name type="scientific">Laccaria amethystina LaAM-08-1</name>
    <dbReference type="NCBI Taxonomy" id="1095629"/>
    <lineage>
        <taxon>Eukaryota</taxon>
        <taxon>Fungi</taxon>
        <taxon>Dikarya</taxon>
        <taxon>Basidiomycota</taxon>
        <taxon>Agaricomycotina</taxon>
        <taxon>Agaricomycetes</taxon>
        <taxon>Agaricomycetidae</taxon>
        <taxon>Agaricales</taxon>
        <taxon>Agaricineae</taxon>
        <taxon>Hydnangiaceae</taxon>
        <taxon>Laccaria</taxon>
    </lineage>
</organism>
<dbReference type="EMBL" id="KN838561">
    <property type="protein sequence ID" value="KIK05340.1"/>
    <property type="molecule type" value="Genomic_DNA"/>
</dbReference>
<keyword evidence="1" id="KW-0507">mRNA processing</keyword>